<dbReference type="SUPFAM" id="SSF58104">
    <property type="entry name" value="Methyl-accepting chemotaxis protein (MCP) signaling domain"/>
    <property type="match status" value="1"/>
</dbReference>
<keyword evidence="3 5" id="KW-0807">Transducer</keyword>
<dbReference type="InterPro" id="IPR003660">
    <property type="entry name" value="HAMP_dom"/>
</dbReference>
<dbReference type="GO" id="GO:0006935">
    <property type="term" value="P:chemotaxis"/>
    <property type="evidence" value="ECO:0007669"/>
    <property type="project" value="InterPro"/>
</dbReference>
<dbReference type="GO" id="GO:0004888">
    <property type="term" value="F:transmembrane signaling receptor activity"/>
    <property type="evidence" value="ECO:0007669"/>
    <property type="project" value="InterPro"/>
</dbReference>
<comment type="similarity">
    <text evidence="4">Belongs to the methyl-accepting chemotaxis (MCP) protein family.</text>
</comment>
<name>A0A919MWA5_9ACTN</name>
<feature type="domain" description="HAMP" evidence="8">
    <location>
        <begin position="209"/>
        <end position="261"/>
    </location>
</feature>
<evidence type="ECO:0000256" key="2">
    <source>
        <dbReference type="ARBA" id="ARBA00022989"/>
    </source>
</evidence>
<evidence type="ECO:0000256" key="3">
    <source>
        <dbReference type="ARBA" id="ARBA00023224"/>
    </source>
</evidence>
<evidence type="ECO:0000256" key="6">
    <source>
        <dbReference type="SAM" id="Phobius"/>
    </source>
</evidence>
<proteinExistence type="inferred from homology"/>
<evidence type="ECO:0000256" key="1">
    <source>
        <dbReference type="ARBA" id="ARBA00022692"/>
    </source>
</evidence>
<dbReference type="Pfam" id="PF00015">
    <property type="entry name" value="MCPsignal"/>
    <property type="match status" value="1"/>
</dbReference>
<evidence type="ECO:0000256" key="4">
    <source>
        <dbReference type="ARBA" id="ARBA00029447"/>
    </source>
</evidence>
<keyword evidence="10" id="KW-1185">Reference proteome</keyword>
<reference evidence="9" key="1">
    <citation type="submission" date="2021-01" db="EMBL/GenBank/DDBJ databases">
        <title>Whole genome shotgun sequence of Actinoplanes rishiriensis NBRC 108556.</title>
        <authorList>
            <person name="Komaki H."/>
            <person name="Tamura T."/>
        </authorList>
    </citation>
    <scope>NUCLEOTIDE SEQUENCE</scope>
    <source>
        <strain evidence="9">NBRC 108556</strain>
    </source>
</reference>
<feature type="transmembrane region" description="Helical" evidence="6">
    <location>
        <begin position="12"/>
        <end position="41"/>
    </location>
</feature>
<keyword evidence="1 6" id="KW-0812">Transmembrane</keyword>
<dbReference type="AlphaFoldDB" id="A0A919MWA5"/>
<dbReference type="SMART" id="SM00283">
    <property type="entry name" value="MA"/>
    <property type="match status" value="1"/>
</dbReference>
<keyword evidence="2 6" id="KW-1133">Transmembrane helix</keyword>
<dbReference type="Gene3D" id="1.10.287.950">
    <property type="entry name" value="Methyl-accepting chemotaxis protein"/>
    <property type="match status" value="1"/>
</dbReference>
<dbReference type="PRINTS" id="PR00260">
    <property type="entry name" value="CHEMTRNSDUCR"/>
</dbReference>
<sequence>MGLGHWSRNRSVATKVMTVAGVAVLASVVTGMLSLAGIAALQDTRASEIQHSVPYITSLNSAANTAKAAANDERGYLIAGEVKFRDEALGRQDDVNALLATARALGAPADQAHIDVIRAATDAWFAALRIEFARYPDDRPGAVEAAMGANRDLRKTYETLLADEIKRAEEALLAGREFDDTVDGTRAVILGVFLTGVVISVVLALLVARMIVGPLRRVSGVLEAVADGDLTRDADVDQRDELGQMAASLRRAKATLRATIGELTSHSTELAGAADSLTASGRQSSASSDEGARQAAAVAGSAATMSTNIQTVAAGAEQMGASIREISQSATQAAAVASRAVEVTAATTGVIAKLSDSSAEIGNVVKVITAIAEQTNLLALNATIEAARASEAGKGFAVVASEVKDLAQETAKATEDIGRRVAAIQSDTTGAIAAVEEISEIIGRISDFQTTIASAVEEQTVTTQEMSRSVAEAAGAGGEVATTITQVASSVQHTTVGIGEATRAADRLSQMSGELRTIVNKFKV</sequence>
<dbReference type="PROSITE" id="PS50111">
    <property type="entry name" value="CHEMOTAXIS_TRANSDUC_2"/>
    <property type="match status" value="1"/>
</dbReference>
<evidence type="ECO:0000313" key="10">
    <source>
        <dbReference type="Proteomes" id="UP000636960"/>
    </source>
</evidence>
<dbReference type="PANTHER" id="PTHR32089">
    <property type="entry name" value="METHYL-ACCEPTING CHEMOTAXIS PROTEIN MCPB"/>
    <property type="match status" value="1"/>
</dbReference>
<dbReference type="SMART" id="SM00304">
    <property type="entry name" value="HAMP"/>
    <property type="match status" value="2"/>
</dbReference>
<dbReference type="InterPro" id="IPR004090">
    <property type="entry name" value="Chemotax_Me-accpt_rcpt"/>
</dbReference>
<dbReference type="InterPro" id="IPR004089">
    <property type="entry name" value="MCPsignal_dom"/>
</dbReference>
<feature type="transmembrane region" description="Helical" evidence="6">
    <location>
        <begin position="187"/>
        <end position="208"/>
    </location>
</feature>
<evidence type="ECO:0000259" key="8">
    <source>
        <dbReference type="PROSITE" id="PS50885"/>
    </source>
</evidence>
<dbReference type="Proteomes" id="UP000636960">
    <property type="component" value="Unassembled WGS sequence"/>
</dbReference>
<evidence type="ECO:0000256" key="5">
    <source>
        <dbReference type="PROSITE-ProRule" id="PRU00284"/>
    </source>
</evidence>
<protein>
    <submittedName>
        <fullName evidence="9">Chemotaxis protein</fullName>
    </submittedName>
</protein>
<dbReference type="Pfam" id="PF00672">
    <property type="entry name" value="HAMP"/>
    <property type="match status" value="1"/>
</dbReference>
<evidence type="ECO:0000259" key="7">
    <source>
        <dbReference type="PROSITE" id="PS50111"/>
    </source>
</evidence>
<organism evidence="9 10">
    <name type="scientific">Paractinoplanes rishiriensis</name>
    <dbReference type="NCBI Taxonomy" id="1050105"/>
    <lineage>
        <taxon>Bacteria</taxon>
        <taxon>Bacillati</taxon>
        <taxon>Actinomycetota</taxon>
        <taxon>Actinomycetes</taxon>
        <taxon>Micromonosporales</taxon>
        <taxon>Micromonosporaceae</taxon>
        <taxon>Paractinoplanes</taxon>
    </lineage>
</organism>
<comment type="caution">
    <text evidence="9">The sequence shown here is derived from an EMBL/GenBank/DDBJ whole genome shotgun (WGS) entry which is preliminary data.</text>
</comment>
<dbReference type="InterPro" id="IPR007891">
    <property type="entry name" value="CHASE3"/>
</dbReference>
<dbReference type="CDD" id="cd06225">
    <property type="entry name" value="HAMP"/>
    <property type="match status" value="1"/>
</dbReference>
<keyword evidence="6" id="KW-0472">Membrane</keyword>
<dbReference type="Pfam" id="PF05227">
    <property type="entry name" value="CHASE3"/>
    <property type="match status" value="1"/>
</dbReference>
<dbReference type="PROSITE" id="PS50885">
    <property type="entry name" value="HAMP"/>
    <property type="match status" value="1"/>
</dbReference>
<dbReference type="EMBL" id="BOMV01000055">
    <property type="protein sequence ID" value="GIE97254.1"/>
    <property type="molecule type" value="Genomic_DNA"/>
</dbReference>
<dbReference type="GO" id="GO:0007165">
    <property type="term" value="P:signal transduction"/>
    <property type="evidence" value="ECO:0007669"/>
    <property type="project" value="UniProtKB-KW"/>
</dbReference>
<dbReference type="PANTHER" id="PTHR32089:SF112">
    <property type="entry name" value="LYSOZYME-LIKE PROTEIN-RELATED"/>
    <property type="match status" value="1"/>
</dbReference>
<evidence type="ECO:0000313" key="9">
    <source>
        <dbReference type="EMBL" id="GIE97254.1"/>
    </source>
</evidence>
<accession>A0A919MWA5</accession>
<dbReference type="GO" id="GO:0016020">
    <property type="term" value="C:membrane"/>
    <property type="evidence" value="ECO:0007669"/>
    <property type="project" value="InterPro"/>
</dbReference>
<gene>
    <name evidence="9" type="ORF">Ari01nite_47190</name>
</gene>
<feature type="domain" description="Methyl-accepting transducer" evidence="7">
    <location>
        <begin position="266"/>
        <end position="502"/>
    </location>
</feature>